<dbReference type="InterPro" id="IPR002110">
    <property type="entry name" value="Ankyrin_rpt"/>
</dbReference>
<evidence type="ECO:0000256" key="4">
    <source>
        <dbReference type="SAM" id="MobiDB-lite"/>
    </source>
</evidence>
<dbReference type="PANTHER" id="PTHR24198">
    <property type="entry name" value="ANKYRIN REPEAT AND PROTEIN KINASE DOMAIN-CONTAINING PROTEIN"/>
    <property type="match status" value="1"/>
</dbReference>
<dbReference type="PANTHER" id="PTHR24198:SF165">
    <property type="entry name" value="ANKYRIN REPEAT-CONTAINING PROTEIN-RELATED"/>
    <property type="match status" value="1"/>
</dbReference>
<name>A0A3N4M403_9PEZI</name>
<protein>
    <submittedName>
        <fullName evidence="5">Ankyrin</fullName>
    </submittedName>
</protein>
<dbReference type="InParanoid" id="A0A3N4M403"/>
<dbReference type="InterPro" id="IPR036770">
    <property type="entry name" value="Ankyrin_rpt-contain_sf"/>
</dbReference>
<feature type="repeat" description="ANK" evidence="3">
    <location>
        <begin position="701"/>
        <end position="728"/>
    </location>
</feature>
<dbReference type="STRING" id="1051890.A0A3N4M403"/>
<dbReference type="SUPFAM" id="SSF48403">
    <property type="entry name" value="Ankyrin repeat"/>
    <property type="match status" value="2"/>
</dbReference>
<dbReference type="Proteomes" id="UP000267821">
    <property type="component" value="Unassembled WGS sequence"/>
</dbReference>
<dbReference type="Pfam" id="PF12796">
    <property type="entry name" value="Ank_2"/>
    <property type="match status" value="2"/>
</dbReference>
<evidence type="ECO:0000256" key="1">
    <source>
        <dbReference type="ARBA" id="ARBA00022737"/>
    </source>
</evidence>
<sequence length="884" mass="99158">MFTYRMFRAGCEPSDPRVLQCHKALHIQQFSAPHDALRSIRAQICISLGYKYQLKKEYPAHLSSRPSRIPKKSRAYQYSSNAEMGDPLSIAASIAGLITISAQIVGMAKELFDKVKDAPETMMRVREEVECMQPIFCQVQLLLNGSGSGLNHGNLTMISVHNLMAALTGCVIVYSRLEKKVNEVCGFSDPTTASAAWKRAGVIADRVKWGLWRHEEVLVIIEDLERQKRTLNLMLTIITCTTTTEASGAQERISRAQERLQDLCLEILQSNHAHSVLLRDLISRQDEQARILEEFRDRDRLNTSTLVSIGSTTASTSPFSADSHPSNYRDNPSNASIMSKRSTLSLRLRRPDFMEDLKAARAYKRLRYFGLGIDSSSDSVLSFDSACSTGNWSMLSDITLGDLSVSQIAVLNLPIELTDISNPEPFQAQLSMETLHHPKSRVRSKRSSRGRIHNAIENGNVFVVRTLLAMGMDTEELDSNGRTPLVHAIMKHQEIICKLLLEKGACAGVDALKSFTCGMDFKERSELLDPLIASALDDGASSSMINLAIDMNYELAVRAIIHFEPQVLVGIDIEGQTPLTHAAEVFLNSEDINYEHWNDIFEALLDKASRENIEAVKKLVPKFAVPKWISSMHWLVQRDYRSILALLSFTESRDTKGWTPLASAAFNLKEDLCQFLVEKGCTLCLNTEQKVQLKPKLSCRIHLAAVDGYETALQLLLDMGADINEENSHGRTALLTAVYHDHLSCVKILIGRGADATISTNEGFSVLHMAARRLTYSDMMRFLLDDVVETRSLVNIGDSSGNTPLHDCSCMAYWCLDRQIQKAKLLVQAGASLTIRNNDQRTPYQYARHQRFHELAQYLWTQLSPKQQAQENHLRAGNKKTYEY</sequence>
<evidence type="ECO:0000313" key="6">
    <source>
        <dbReference type="Proteomes" id="UP000267821"/>
    </source>
</evidence>
<dbReference type="AlphaFoldDB" id="A0A3N4M403"/>
<dbReference type="PROSITE" id="PS50297">
    <property type="entry name" value="ANK_REP_REGION"/>
    <property type="match status" value="3"/>
</dbReference>
<reference evidence="5 6" key="1">
    <citation type="journal article" date="2018" name="Nat. Ecol. Evol.">
        <title>Pezizomycetes genomes reveal the molecular basis of ectomycorrhizal truffle lifestyle.</title>
        <authorList>
            <person name="Murat C."/>
            <person name="Payen T."/>
            <person name="Noel B."/>
            <person name="Kuo A."/>
            <person name="Morin E."/>
            <person name="Chen J."/>
            <person name="Kohler A."/>
            <person name="Krizsan K."/>
            <person name="Balestrini R."/>
            <person name="Da Silva C."/>
            <person name="Montanini B."/>
            <person name="Hainaut M."/>
            <person name="Levati E."/>
            <person name="Barry K.W."/>
            <person name="Belfiori B."/>
            <person name="Cichocki N."/>
            <person name="Clum A."/>
            <person name="Dockter R.B."/>
            <person name="Fauchery L."/>
            <person name="Guy J."/>
            <person name="Iotti M."/>
            <person name="Le Tacon F."/>
            <person name="Lindquist E.A."/>
            <person name="Lipzen A."/>
            <person name="Malagnac F."/>
            <person name="Mello A."/>
            <person name="Molinier V."/>
            <person name="Miyauchi S."/>
            <person name="Poulain J."/>
            <person name="Riccioni C."/>
            <person name="Rubini A."/>
            <person name="Sitrit Y."/>
            <person name="Splivallo R."/>
            <person name="Traeger S."/>
            <person name="Wang M."/>
            <person name="Zifcakova L."/>
            <person name="Wipf D."/>
            <person name="Zambonelli A."/>
            <person name="Paolocci F."/>
            <person name="Nowrousian M."/>
            <person name="Ottonello S."/>
            <person name="Baldrian P."/>
            <person name="Spatafora J.W."/>
            <person name="Henrissat B."/>
            <person name="Nagy L.G."/>
            <person name="Aury J.M."/>
            <person name="Wincker P."/>
            <person name="Grigoriev I.V."/>
            <person name="Bonfante P."/>
            <person name="Martin F.M."/>
        </authorList>
    </citation>
    <scope>NUCLEOTIDE SEQUENCE [LARGE SCALE GENOMIC DNA]</scope>
    <source>
        <strain evidence="5 6">ATCC MYA-4762</strain>
    </source>
</reference>
<dbReference type="OrthoDB" id="195446at2759"/>
<organism evidence="5 6">
    <name type="scientific">Terfezia boudieri ATCC MYA-4762</name>
    <dbReference type="NCBI Taxonomy" id="1051890"/>
    <lineage>
        <taxon>Eukaryota</taxon>
        <taxon>Fungi</taxon>
        <taxon>Dikarya</taxon>
        <taxon>Ascomycota</taxon>
        <taxon>Pezizomycotina</taxon>
        <taxon>Pezizomycetes</taxon>
        <taxon>Pezizales</taxon>
        <taxon>Pezizaceae</taxon>
        <taxon>Terfezia</taxon>
    </lineage>
</organism>
<keyword evidence="2 3" id="KW-0040">ANK repeat</keyword>
<accession>A0A3N4M403</accession>
<feature type="repeat" description="ANK" evidence="3">
    <location>
        <begin position="480"/>
        <end position="505"/>
    </location>
</feature>
<feature type="repeat" description="ANK" evidence="3">
    <location>
        <begin position="729"/>
        <end position="761"/>
    </location>
</feature>
<dbReference type="Gene3D" id="1.25.40.20">
    <property type="entry name" value="Ankyrin repeat-containing domain"/>
    <property type="match status" value="4"/>
</dbReference>
<keyword evidence="1" id="KW-0677">Repeat</keyword>
<proteinExistence type="predicted"/>
<feature type="region of interest" description="Disordered" evidence="4">
    <location>
        <begin position="313"/>
        <end position="335"/>
    </location>
</feature>
<feature type="repeat" description="ANK" evidence="3">
    <location>
        <begin position="447"/>
        <end position="479"/>
    </location>
</feature>
<dbReference type="EMBL" id="ML121539">
    <property type="protein sequence ID" value="RPB25035.1"/>
    <property type="molecule type" value="Genomic_DNA"/>
</dbReference>
<keyword evidence="6" id="KW-1185">Reference proteome</keyword>
<evidence type="ECO:0000313" key="5">
    <source>
        <dbReference type="EMBL" id="RPB25035.1"/>
    </source>
</evidence>
<dbReference type="PROSITE" id="PS50088">
    <property type="entry name" value="ANK_REPEAT"/>
    <property type="match status" value="4"/>
</dbReference>
<evidence type="ECO:0000256" key="3">
    <source>
        <dbReference type="PROSITE-ProRule" id="PRU00023"/>
    </source>
</evidence>
<dbReference type="SMART" id="SM00248">
    <property type="entry name" value="ANK"/>
    <property type="match status" value="8"/>
</dbReference>
<gene>
    <name evidence="5" type="ORF">L211DRAFT_867486</name>
</gene>
<evidence type="ECO:0000256" key="2">
    <source>
        <dbReference type="ARBA" id="ARBA00023043"/>
    </source>
</evidence>